<comment type="caution">
    <text evidence="2">The sequence shown here is derived from an EMBL/GenBank/DDBJ whole genome shotgun (WGS) entry which is preliminary data.</text>
</comment>
<feature type="transmembrane region" description="Helical" evidence="1">
    <location>
        <begin position="137"/>
        <end position="157"/>
    </location>
</feature>
<evidence type="ECO:0000256" key="1">
    <source>
        <dbReference type="SAM" id="Phobius"/>
    </source>
</evidence>
<feature type="transmembrane region" description="Helical" evidence="1">
    <location>
        <begin position="111"/>
        <end position="131"/>
    </location>
</feature>
<dbReference type="Pfam" id="PF11351">
    <property type="entry name" value="GTA_holin_3TM"/>
    <property type="match status" value="1"/>
</dbReference>
<evidence type="ECO:0000313" key="2">
    <source>
        <dbReference type="EMBL" id="KKN52312.1"/>
    </source>
</evidence>
<keyword evidence="1" id="KW-0812">Transmembrane</keyword>
<keyword evidence="1" id="KW-0472">Membrane</keyword>
<dbReference type="EMBL" id="LAZR01001025">
    <property type="protein sequence ID" value="KKN52312.1"/>
    <property type="molecule type" value="Genomic_DNA"/>
</dbReference>
<sequence length="178" mass="19527">MLPLIPIAISLAAKFAPMILGKLFGSKAEDTAEKVVDLASAITGEGDPSKLVANLNLSPENTLRFQEATNTLTLQMAQEDSKRLAVVNATMQSESMSGSWMQRAWRPFNGFLFGLTIWCDYFLFQVLTAAFKIDMDISHVPMPVYLLWSTVLGVTAYTRGKEKIAKTGSLGSILNLFT</sequence>
<organism evidence="2">
    <name type="scientific">marine sediment metagenome</name>
    <dbReference type="NCBI Taxonomy" id="412755"/>
    <lineage>
        <taxon>unclassified sequences</taxon>
        <taxon>metagenomes</taxon>
        <taxon>ecological metagenomes</taxon>
    </lineage>
</organism>
<reference evidence="2" key="1">
    <citation type="journal article" date="2015" name="Nature">
        <title>Complex archaea that bridge the gap between prokaryotes and eukaryotes.</title>
        <authorList>
            <person name="Spang A."/>
            <person name="Saw J.H."/>
            <person name="Jorgensen S.L."/>
            <person name="Zaremba-Niedzwiedzka K."/>
            <person name="Martijn J."/>
            <person name="Lind A.E."/>
            <person name="van Eijk R."/>
            <person name="Schleper C."/>
            <person name="Guy L."/>
            <person name="Ettema T.J."/>
        </authorList>
    </citation>
    <scope>NUCLEOTIDE SEQUENCE</scope>
</reference>
<accession>A0A0F9RR75</accession>
<evidence type="ECO:0008006" key="3">
    <source>
        <dbReference type="Google" id="ProtNLM"/>
    </source>
</evidence>
<gene>
    <name evidence="2" type="ORF">LCGC14_0614070</name>
</gene>
<dbReference type="AlphaFoldDB" id="A0A0F9RR75"/>
<keyword evidence="1" id="KW-1133">Transmembrane helix</keyword>
<protein>
    <recommendedName>
        <fullName evidence="3">Holin of 3TMs, for gene-transfer release</fullName>
    </recommendedName>
</protein>
<proteinExistence type="predicted"/>
<dbReference type="InterPro" id="IPR021497">
    <property type="entry name" value="GTA_holin_3TM"/>
</dbReference>
<name>A0A0F9RR75_9ZZZZ</name>